<name>A0A7C9IUW0_9BACT</name>
<organism evidence="2 3">
    <name type="scientific">Solidesulfovibrio aerotolerans</name>
    <dbReference type="NCBI Taxonomy" id="295255"/>
    <lineage>
        <taxon>Bacteria</taxon>
        <taxon>Pseudomonadati</taxon>
        <taxon>Thermodesulfobacteriota</taxon>
        <taxon>Desulfovibrionia</taxon>
        <taxon>Desulfovibrionales</taxon>
        <taxon>Desulfovibrionaceae</taxon>
        <taxon>Solidesulfovibrio</taxon>
    </lineage>
</organism>
<sequence>MKNPFLLLAANVQVKIKSALYSIQAKFKSESDNLRNELGTKAIEIRQVSDSLSVAKGDIASLREENCDINSKFAELKKAWNVLQSTSASVAKVQKLIEAYKRIKNELLDLRRQCDCSANGFDCLQQENNKLKILMGNISDDGKVDVVSLLETVSSLKKENSLYRTRCENLERLVKNIKKSEEKLANAIRARNVL</sequence>
<dbReference type="AlphaFoldDB" id="A0A7C9IUW0"/>
<proteinExistence type="predicted"/>
<gene>
    <name evidence="2" type="ORF">GTA51_02770</name>
</gene>
<keyword evidence="1" id="KW-0175">Coiled coil</keyword>
<dbReference type="OrthoDB" id="9832247at2"/>
<evidence type="ECO:0000313" key="2">
    <source>
        <dbReference type="EMBL" id="MYL82062.1"/>
    </source>
</evidence>
<dbReference type="EMBL" id="WVUD01000002">
    <property type="protein sequence ID" value="MYL82062.1"/>
    <property type="molecule type" value="Genomic_DNA"/>
</dbReference>
<protein>
    <submittedName>
        <fullName evidence="2">Uncharacterized protein</fullName>
    </submittedName>
</protein>
<comment type="caution">
    <text evidence="2">The sequence shown here is derived from an EMBL/GenBank/DDBJ whole genome shotgun (WGS) entry which is preliminary data.</text>
</comment>
<feature type="coiled-coil region" evidence="1">
    <location>
        <begin position="153"/>
        <end position="190"/>
    </location>
</feature>
<evidence type="ECO:0000256" key="1">
    <source>
        <dbReference type="SAM" id="Coils"/>
    </source>
</evidence>
<accession>A0A7C9IUW0</accession>
<dbReference type="Proteomes" id="UP000482487">
    <property type="component" value="Unassembled WGS sequence"/>
</dbReference>
<keyword evidence="3" id="KW-1185">Reference proteome</keyword>
<dbReference type="RefSeq" id="WP_160958475.1">
    <property type="nucleotide sequence ID" value="NZ_WVUD01000002.1"/>
</dbReference>
<reference evidence="2 3" key="1">
    <citation type="submission" date="2020-01" db="EMBL/GenBank/DDBJ databases">
        <title>Genome sequence of Desulfovibrio aerotolerans DSM 16695(T).</title>
        <authorList>
            <person name="Karnachuk O."/>
            <person name="Avakyan M."/>
            <person name="Mardanov A."/>
            <person name="Kadnikov V."/>
            <person name="Ravin N."/>
        </authorList>
    </citation>
    <scope>NUCLEOTIDE SEQUENCE [LARGE SCALE GENOMIC DNA]</scope>
    <source>
        <strain evidence="2 3">DSM 16695</strain>
    </source>
</reference>
<evidence type="ECO:0000313" key="3">
    <source>
        <dbReference type="Proteomes" id="UP000482487"/>
    </source>
</evidence>